<keyword evidence="5" id="KW-1185">Reference proteome</keyword>
<dbReference type="NCBIfam" id="TIGR00254">
    <property type="entry name" value="GGDEF"/>
    <property type="match status" value="1"/>
</dbReference>
<dbReference type="GO" id="GO:0071732">
    <property type="term" value="P:cellular response to nitric oxide"/>
    <property type="evidence" value="ECO:0007669"/>
    <property type="project" value="UniProtKB-ARBA"/>
</dbReference>
<dbReference type="RefSeq" id="WP_057852026.1">
    <property type="nucleotide sequence ID" value="NZ_LLXX01000121.1"/>
</dbReference>
<protein>
    <submittedName>
        <fullName evidence="4">Diguanylate cyclase</fullName>
    </submittedName>
</protein>
<dbReference type="InterPro" id="IPR043128">
    <property type="entry name" value="Rev_trsase/Diguanyl_cyclase"/>
</dbReference>
<reference evidence="4 5" key="1">
    <citation type="submission" date="2014-03" db="EMBL/GenBank/DDBJ databases">
        <title>Bradyrhizobium valentinum sp. nov., isolated from effective nodules of Lupinus mariae-josephae, a lupine endemic of basic-lime soils in Eastern Spain.</title>
        <authorList>
            <person name="Duran D."/>
            <person name="Rey L."/>
            <person name="Navarro A."/>
            <person name="Busquets A."/>
            <person name="Imperial J."/>
            <person name="Ruiz-Argueso T."/>
        </authorList>
    </citation>
    <scope>NUCLEOTIDE SEQUENCE [LARGE SCALE GENOMIC DNA]</scope>
    <source>
        <strain evidence="4 5">LmjM3</strain>
    </source>
</reference>
<comment type="caution">
    <text evidence="4">The sequence shown here is derived from an EMBL/GenBank/DDBJ whole genome shotgun (WGS) entry which is preliminary data.</text>
</comment>
<dbReference type="Proteomes" id="UP000051913">
    <property type="component" value="Unassembled WGS sequence"/>
</dbReference>
<evidence type="ECO:0000259" key="3">
    <source>
        <dbReference type="PROSITE" id="PS50887"/>
    </source>
</evidence>
<dbReference type="Gene3D" id="3.30.450.40">
    <property type="match status" value="5"/>
</dbReference>
<dbReference type="InterPro" id="IPR035919">
    <property type="entry name" value="EAL_sf"/>
</dbReference>
<dbReference type="InterPro" id="IPR003018">
    <property type="entry name" value="GAF"/>
</dbReference>
<feature type="domain" description="GGDEF" evidence="3">
    <location>
        <begin position="946"/>
        <end position="1079"/>
    </location>
</feature>
<gene>
    <name evidence="4" type="ORF">CP49_13730</name>
</gene>
<dbReference type="SMART" id="SM00065">
    <property type="entry name" value="GAF"/>
    <property type="match status" value="5"/>
</dbReference>
<dbReference type="FunFam" id="3.20.20.450:FF:000001">
    <property type="entry name" value="Cyclic di-GMP phosphodiesterase yahA"/>
    <property type="match status" value="1"/>
</dbReference>
<organism evidence="4 5">
    <name type="scientific">Bradyrhizobium valentinum</name>
    <dbReference type="NCBI Taxonomy" id="1518501"/>
    <lineage>
        <taxon>Bacteria</taxon>
        <taxon>Pseudomonadati</taxon>
        <taxon>Pseudomonadota</taxon>
        <taxon>Alphaproteobacteria</taxon>
        <taxon>Hyphomicrobiales</taxon>
        <taxon>Nitrobacteraceae</taxon>
        <taxon>Bradyrhizobium</taxon>
    </lineage>
</organism>
<dbReference type="GO" id="GO:0071111">
    <property type="term" value="F:cyclic-guanylate-specific phosphodiesterase activity"/>
    <property type="evidence" value="ECO:0007669"/>
    <property type="project" value="UniProtKB-EC"/>
</dbReference>
<proteinExistence type="predicted"/>
<evidence type="ECO:0000313" key="5">
    <source>
        <dbReference type="Proteomes" id="UP000051913"/>
    </source>
</evidence>
<dbReference type="InterPro" id="IPR029787">
    <property type="entry name" value="Nucleotide_cyclase"/>
</dbReference>
<dbReference type="STRING" id="1518501.CQ10_16140"/>
<name>A0A0R3LCE4_9BRAD</name>
<dbReference type="FunFam" id="3.30.70.270:FF:000001">
    <property type="entry name" value="Diguanylate cyclase domain protein"/>
    <property type="match status" value="1"/>
</dbReference>
<dbReference type="PANTHER" id="PTHR44757:SF2">
    <property type="entry name" value="BIOFILM ARCHITECTURE MAINTENANCE PROTEIN MBAA"/>
    <property type="match status" value="1"/>
</dbReference>
<dbReference type="Pfam" id="PF13185">
    <property type="entry name" value="GAF_2"/>
    <property type="match status" value="5"/>
</dbReference>
<dbReference type="InterPro" id="IPR000160">
    <property type="entry name" value="GGDEF_dom"/>
</dbReference>
<dbReference type="Pfam" id="PF00990">
    <property type="entry name" value="GGDEF"/>
    <property type="match status" value="1"/>
</dbReference>
<sequence>MKTDIARTLAALNATNEAILYAKSPEELYAKVCEAAFSVGDFLAVAVFLLEPETNLLRFAAGCGDDVPRLRSIDISIVAGTPEGSGVAGQAFRDGRICVSNDFLNEPRSLAWREGAKANQVGAAAALPLTCNGESVGVLLISRREAHSIDGQLVSMLERVSANISFALDNFDHEAARKNGERTMRRLNRMFGAISATNEAILRAKTEQELYQRVCDAAVHSGKSAATVVLLAEPDSIWLKPAAGTGAIVEQIMRAPFSIDAGNPYGTGVCGRAFRTQQPAVNNDILNSTQGQPWHQAARETGVTACVAVPLVKADESVGVLLFFVGKLWAEDEEIVALMARIAENVSFALDNFERAGEKARDDAQKERLRRMLAALSATNEAIVRATSRTELFELVCEAAAKGGRFNSTSILLARPDSHDIDLVAVAGPTSNNMRRVKVSTNADLPEGRGLCGNAFRSRRACIANDLRADSRGSAFRQFIHSDGAMSGAAFPLLVSGQPVGVMFFISSEKDTFTPEFAELLQRLTENVSFALENFDRADEKARTESQKERLTRMFAALSATNEAIMRAKSREDLFDLVCEAAAGGGRFTSTTIALADSSSDLLRIVAASGPAAETTRHVRLSVDETRPEGRGLSGTAFRTRRPCITNDYVTDQRVAAFQAVVGSYGAQSGAAFPLLVRDEPVGVMIYMSLDKDTFTSEFSELLQRLADNVSFALENFDRADDKARTEVQKERLTRMLAALSSTNEAIIRASSRAELFELVCEAAANGGKFTLTSIALIKPDSEYLDVVAAAGPTASSARQATISSSEAHPEGRGLCGSAIRSQRACIINDYLGDPRAEAFHATARNDGTNSGASFPLLVQGQVVGAMSFMSREKDTFTPEFAELLHRLVDNVSFALENFERADEKTKADERIEYLASHDSLTNLPNREMFNGMLRGAIDAAARYQRQFALLFIDLDRFKVINDSLGHDAGDMLLVEIGGRLRHALRSSDVVARLGGDEFVVILEETAERHEIERIAGELLSVLSQPLQLSGHECHTTASIGIAMYPSDGTDMQTLTKNADMAMYLAKEDGKNGFRFFTKEIKTQSIERLTMESALRRALERDQFSLHYQPKIDMASGQITGVEALLRWIHPELGAVSPGQFIPLAEETGLIVPIGRWVLKEACAQNMAWQRRGLRPVTMAVNLSPRQFADPHLLHDVDEALVASGMSPVLLQLEVTESMVMRNVSRAIKVLDAIQSRGIRLAIDDFGTGYSSMSLMKQFPIDTIKIDRSFIRDLPVDSEDQAIAQAIISMGKALGMTVIAEGVETVEQEAFLRSHACDEMQGFLFSMPLPAKQMADLLRAEPRLASPPLQPEAGSGLKSTVV</sequence>
<dbReference type="SUPFAM" id="SSF55073">
    <property type="entry name" value="Nucleotide cyclase"/>
    <property type="match status" value="1"/>
</dbReference>
<dbReference type="EMBL" id="LLXX01000121">
    <property type="protein sequence ID" value="KRR04910.1"/>
    <property type="molecule type" value="Genomic_DNA"/>
</dbReference>
<dbReference type="PROSITE" id="PS50887">
    <property type="entry name" value="GGDEF"/>
    <property type="match status" value="1"/>
</dbReference>
<dbReference type="Gene3D" id="3.20.20.450">
    <property type="entry name" value="EAL domain"/>
    <property type="match status" value="1"/>
</dbReference>
<evidence type="ECO:0000313" key="4">
    <source>
        <dbReference type="EMBL" id="KRR04910.1"/>
    </source>
</evidence>
<dbReference type="PROSITE" id="PS50883">
    <property type="entry name" value="EAL"/>
    <property type="match status" value="1"/>
</dbReference>
<dbReference type="CDD" id="cd01948">
    <property type="entry name" value="EAL"/>
    <property type="match status" value="1"/>
</dbReference>
<dbReference type="SUPFAM" id="SSF141868">
    <property type="entry name" value="EAL domain-like"/>
    <property type="match status" value="1"/>
</dbReference>
<feature type="domain" description="EAL" evidence="2">
    <location>
        <begin position="1088"/>
        <end position="1342"/>
    </location>
</feature>
<dbReference type="SMART" id="SM00052">
    <property type="entry name" value="EAL"/>
    <property type="match status" value="1"/>
</dbReference>
<evidence type="ECO:0000256" key="1">
    <source>
        <dbReference type="ARBA" id="ARBA00051114"/>
    </source>
</evidence>
<dbReference type="InterPro" id="IPR052155">
    <property type="entry name" value="Biofilm_reg_signaling"/>
</dbReference>
<dbReference type="CDD" id="cd01949">
    <property type="entry name" value="GGDEF"/>
    <property type="match status" value="1"/>
</dbReference>
<accession>A0A0R3LCE4</accession>
<dbReference type="Pfam" id="PF00563">
    <property type="entry name" value="EAL"/>
    <property type="match status" value="1"/>
</dbReference>
<dbReference type="Gene3D" id="3.30.70.270">
    <property type="match status" value="1"/>
</dbReference>
<dbReference type="InterPro" id="IPR001633">
    <property type="entry name" value="EAL_dom"/>
</dbReference>
<dbReference type="SUPFAM" id="SSF55781">
    <property type="entry name" value="GAF domain-like"/>
    <property type="match status" value="5"/>
</dbReference>
<dbReference type="InterPro" id="IPR029016">
    <property type="entry name" value="GAF-like_dom_sf"/>
</dbReference>
<dbReference type="SMART" id="SM00267">
    <property type="entry name" value="GGDEF"/>
    <property type="match status" value="1"/>
</dbReference>
<comment type="catalytic activity">
    <reaction evidence="1">
        <text>3',3'-c-di-GMP + H2O = 5'-phosphoguanylyl(3'-&gt;5')guanosine + H(+)</text>
        <dbReference type="Rhea" id="RHEA:24902"/>
        <dbReference type="ChEBI" id="CHEBI:15377"/>
        <dbReference type="ChEBI" id="CHEBI:15378"/>
        <dbReference type="ChEBI" id="CHEBI:58754"/>
        <dbReference type="ChEBI" id="CHEBI:58805"/>
        <dbReference type="EC" id="3.1.4.52"/>
    </reaction>
    <physiologicalReaction direction="left-to-right" evidence="1">
        <dbReference type="Rhea" id="RHEA:24903"/>
    </physiologicalReaction>
</comment>
<evidence type="ECO:0000259" key="2">
    <source>
        <dbReference type="PROSITE" id="PS50883"/>
    </source>
</evidence>
<dbReference type="PANTHER" id="PTHR44757">
    <property type="entry name" value="DIGUANYLATE CYCLASE DGCP"/>
    <property type="match status" value="1"/>
</dbReference>